<gene>
    <name evidence="9" type="ORF">JW984_10715</name>
</gene>
<name>A0A9D8KF97_9DELT</name>
<keyword evidence="4 7" id="KW-0812">Transmembrane</keyword>
<dbReference type="Gene3D" id="3.30.420.270">
    <property type="match status" value="1"/>
</dbReference>
<dbReference type="Proteomes" id="UP000809273">
    <property type="component" value="Unassembled WGS sequence"/>
</dbReference>
<evidence type="ECO:0000256" key="2">
    <source>
        <dbReference type="ARBA" id="ARBA00005811"/>
    </source>
</evidence>
<dbReference type="GO" id="GO:0022857">
    <property type="term" value="F:transmembrane transporter activity"/>
    <property type="evidence" value="ECO:0007669"/>
    <property type="project" value="InterPro"/>
</dbReference>
<keyword evidence="5 8" id="KW-1133">Transmembrane helix</keyword>
<evidence type="ECO:0000256" key="5">
    <source>
        <dbReference type="ARBA" id="ARBA00022989"/>
    </source>
</evidence>
<dbReference type="GO" id="GO:0005886">
    <property type="term" value="C:plasma membrane"/>
    <property type="evidence" value="ECO:0007669"/>
    <property type="project" value="UniProtKB-SubCell"/>
</dbReference>
<dbReference type="AlphaFoldDB" id="A0A9D8KF97"/>
<organism evidence="9 10">
    <name type="scientific">Candidatus Zymogenus saltonus</name>
    <dbReference type="NCBI Taxonomy" id="2844893"/>
    <lineage>
        <taxon>Bacteria</taxon>
        <taxon>Deltaproteobacteria</taxon>
        <taxon>Candidatus Zymogenia</taxon>
        <taxon>Candidatus Zymogeniales</taxon>
        <taxon>Candidatus Zymogenaceae</taxon>
        <taxon>Candidatus Zymogenus</taxon>
    </lineage>
</organism>
<evidence type="ECO:0000256" key="6">
    <source>
        <dbReference type="ARBA" id="ARBA00023136"/>
    </source>
</evidence>
<comment type="subcellular location">
    <subcellularLocation>
        <location evidence="1">Cell membrane</location>
        <topology evidence="1">Single-pass membrane protein</topology>
    </subcellularLocation>
    <subcellularLocation>
        <location evidence="7">Cell membrane</location>
        <topology evidence="7">Single-pass type II membrane protein</topology>
    </subcellularLocation>
</comment>
<feature type="transmembrane region" description="Helical" evidence="8">
    <location>
        <begin position="12"/>
        <end position="33"/>
    </location>
</feature>
<keyword evidence="7" id="KW-0653">Protein transport</keyword>
<proteinExistence type="inferred from homology"/>
<accession>A0A9D8KF97</accession>
<dbReference type="GO" id="GO:0015031">
    <property type="term" value="P:protein transport"/>
    <property type="evidence" value="ECO:0007669"/>
    <property type="project" value="UniProtKB-KW"/>
</dbReference>
<evidence type="ECO:0000256" key="1">
    <source>
        <dbReference type="ARBA" id="ARBA00004162"/>
    </source>
</evidence>
<reference evidence="9" key="1">
    <citation type="journal article" date="2021" name="Environ. Microbiol.">
        <title>Genomic characterization of three novel Desulfobacterota classes expand the metabolic and phylogenetic diversity of the phylum.</title>
        <authorList>
            <person name="Murphy C.L."/>
            <person name="Biggerstaff J."/>
            <person name="Eichhorn A."/>
            <person name="Ewing E."/>
            <person name="Shahan R."/>
            <person name="Soriano D."/>
            <person name="Stewart S."/>
            <person name="VanMol K."/>
            <person name="Walker R."/>
            <person name="Walters P."/>
            <person name="Elshahed M.S."/>
            <person name="Youssef N.H."/>
        </authorList>
    </citation>
    <scope>NUCLEOTIDE SEQUENCE</scope>
    <source>
        <strain evidence="9">Zod_Metabat.24</strain>
    </source>
</reference>
<sequence>MNFKKNNRKKDAVSVNLTSLIDVVLLLLIFFMISTTFVLTPGLKVDLPESTVEEVPQEKEDIIVFVTEDNRIKLGEEFYTYEGLYEELLKQKKEKPKANLIIQADEKANHGTVVEVMDDAKRTGFSRLSIATERRGE</sequence>
<dbReference type="PANTHER" id="PTHR30558">
    <property type="entry name" value="EXBD MEMBRANE COMPONENT OF PMF-DRIVEN MACROMOLECULE IMPORT SYSTEM"/>
    <property type="match status" value="1"/>
</dbReference>
<dbReference type="EMBL" id="JAFGIX010000054">
    <property type="protein sequence ID" value="MBN1573654.1"/>
    <property type="molecule type" value="Genomic_DNA"/>
</dbReference>
<reference evidence="9" key="2">
    <citation type="submission" date="2021-01" db="EMBL/GenBank/DDBJ databases">
        <authorList>
            <person name="Hahn C.R."/>
            <person name="Youssef N.H."/>
            <person name="Elshahed M."/>
        </authorList>
    </citation>
    <scope>NUCLEOTIDE SEQUENCE</scope>
    <source>
        <strain evidence="9">Zod_Metabat.24</strain>
    </source>
</reference>
<evidence type="ECO:0000256" key="7">
    <source>
        <dbReference type="RuleBase" id="RU003879"/>
    </source>
</evidence>
<evidence type="ECO:0000256" key="8">
    <source>
        <dbReference type="SAM" id="Phobius"/>
    </source>
</evidence>
<comment type="caution">
    <text evidence="9">The sequence shown here is derived from an EMBL/GenBank/DDBJ whole genome shotgun (WGS) entry which is preliminary data.</text>
</comment>
<evidence type="ECO:0000313" key="10">
    <source>
        <dbReference type="Proteomes" id="UP000809273"/>
    </source>
</evidence>
<evidence type="ECO:0000256" key="4">
    <source>
        <dbReference type="ARBA" id="ARBA00022692"/>
    </source>
</evidence>
<evidence type="ECO:0000256" key="3">
    <source>
        <dbReference type="ARBA" id="ARBA00022475"/>
    </source>
</evidence>
<comment type="similarity">
    <text evidence="2 7">Belongs to the ExbD/TolR family.</text>
</comment>
<dbReference type="Pfam" id="PF02472">
    <property type="entry name" value="ExbD"/>
    <property type="match status" value="1"/>
</dbReference>
<keyword evidence="3" id="KW-1003">Cell membrane</keyword>
<dbReference type="PANTHER" id="PTHR30558:SF3">
    <property type="entry name" value="BIOPOLYMER TRANSPORT PROTEIN EXBD-RELATED"/>
    <property type="match status" value="1"/>
</dbReference>
<evidence type="ECO:0000313" key="9">
    <source>
        <dbReference type="EMBL" id="MBN1573654.1"/>
    </source>
</evidence>
<protein>
    <submittedName>
        <fullName evidence="9">Biopolymer transporter ExbD</fullName>
    </submittedName>
</protein>
<keyword evidence="7" id="KW-0813">Transport</keyword>
<keyword evidence="6 8" id="KW-0472">Membrane</keyword>
<dbReference type="InterPro" id="IPR003400">
    <property type="entry name" value="ExbD"/>
</dbReference>